<keyword evidence="2" id="KW-1185">Reference proteome</keyword>
<organism evidence="1 2">
    <name type="scientific">Anaerorhabdus furcosa</name>
    <dbReference type="NCBI Taxonomy" id="118967"/>
    <lineage>
        <taxon>Bacteria</taxon>
        <taxon>Bacillati</taxon>
        <taxon>Bacillota</taxon>
        <taxon>Erysipelotrichia</taxon>
        <taxon>Erysipelotrichales</taxon>
        <taxon>Erysipelotrichaceae</taxon>
        <taxon>Anaerorhabdus</taxon>
    </lineage>
</organism>
<sequence length="57" mass="6872">MKHIPKVQFDMTKQVLNDVEKMKKEKLLEESIIEKNDELKHLIEHFNGMDIEDFKSE</sequence>
<reference evidence="2" key="1">
    <citation type="submission" date="2017-02" db="EMBL/GenBank/DDBJ databases">
        <authorList>
            <person name="Varghese N."/>
            <person name="Submissions S."/>
        </authorList>
    </citation>
    <scope>NUCLEOTIDE SEQUENCE [LARGE SCALE GENOMIC DNA]</scope>
    <source>
        <strain evidence="2">ATCC 25662</strain>
    </source>
</reference>
<dbReference type="EMBL" id="FUWY01000004">
    <property type="protein sequence ID" value="SJZ73600.1"/>
    <property type="molecule type" value="Genomic_DNA"/>
</dbReference>
<accession>A0A1T4N2K0</accession>
<evidence type="ECO:0000313" key="1">
    <source>
        <dbReference type="EMBL" id="SJZ73600.1"/>
    </source>
</evidence>
<evidence type="ECO:0000313" key="2">
    <source>
        <dbReference type="Proteomes" id="UP000243297"/>
    </source>
</evidence>
<name>A0A1T4N2K0_9FIRM</name>
<dbReference type="Proteomes" id="UP000243297">
    <property type="component" value="Unassembled WGS sequence"/>
</dbReference>
<dbReference type="RefSeq" id="WP_159443751.1">
    <property type="nucleotide sequence ID" value="NZ_FUWY01000004.1"/>
</dbReference>
<dbReference type="AlphaFoldDB" id="A0A1T4N2K0"/>
<proteinExistence type="predicted"/>
<protein>
    <submittedName>
        <fullName evidence="1">Uncharacterized protein</fullName>
    </submittedName>
</protein>
<dbReference type="STRING" id="118967.SAMN02745191_1461"/>
<gene>
    <name evidence="1" type="ORF">SAMN02745191_1461</name>
</gene>